<evidence type="ECO:0000313" key="4">
    <source>
        <dbReference type="Proteomes" id="UP000287467"/>
    </source>
</evidence>
<feature type="transmembrane region" description="Helical" evidence="2">
    <location>
        <begin position="6"/>
        <end position="23"/>
    </location>
</feature>
<reference evidence="3 4" key="1">
    <citation type="journal article" date="2019" name="Extremophiles">
        <title>Biogeography of thermophiles and predominance of Thermus scotoductus in domestic water heaters.</title>
        <authorList>
            <person name="Wilpiszeski R.L."/>
            <person name="Zhang Z."/>
            <person name="House C.H."/>
        </authorList>
    </citation>
    <scope>NUCLEOTIDE SEQUENCE [LARGE SCALE GENOMIC DNA]</scope>
    <source>
        <strain evidence="3 4">1_S1</strain>
    </source>
</reference>
<keyword evidence="2" id="KW-0812">Transmembrane</keyword>
<keyword evidence="2" id="KW-1133">Transmembrane helix</keyword>
<feature type="region of interest" description="Disordered" evidence="1">
    <location>
        <begin position="38"/>
        <end position="61"/>
    </location>
</feature>
<name>A0A430VFY3_THESC</name>
<dbReference type="RefSeq" id="WP_126248557.1">
    <property type="nucleotide sequence ID" value="NZ_PEMW01000420.1"/>
</dbReference>
<evidence type="ECO:0000256" key="1">
    <source>
        <dbReference type="SAM" id="MobiDB-lite"/>
    </source>
</evidence>
<sequence length="180" mass="18791">MKDRELLYLVLGLGGGVAAYLAYQAWKKNQVVTIPIQHGGGGAASPQSPPQPAQPVTPQPAWPGLPPAYPVQPGPVMGWYQQNQPQIQQGLSGIDQIISGINAIGNLFGQIGGLFGGGSTAPAPDASLGTTDYYWDPLSQSYTTTPPELSQWGSWLGDNASSSGYGYDSTAPVGSYAGWL</sequence>
<protein>
    <submittedName>
        <fullName evidence="3">Uncharacterized protein</fullName>
    </submittedName>
</protein>
<comment type="caution">
    <text evidence="3">The sequence shown here is derived from an EMBL/GenBank/DDBJ whole genome shotgun (WGS) entry which is preliminary data.</text>
</comment>
<dbReference type="Proteomes" id="UP000287467">
    <property type="component" value="Unassembled WGS sequence"/>
</dbReference>
<keyword evidence="2" id="KW-0472">Membrane</keyword>
<proteinExistence type="predicted"/>
<gene>
    <name evidence="3" type="ORF">CSW14_10500</name>
</gene>
<evidence type="ECO:0000313" key="3">
    <source>
        <dbReference type="EMBL" id="RTI49986.1"/>
    </source>
</evidence>
<dbReference type="AlphaFoldDB" id="A0A430VFY3"/>
<organism evidence="3 4">
    <name type="scientific">Thermus scotoductus</name>
    <dbReference type="NCBI Taxonomy" id="37636"/>
    <lineage>
        <taxon>Bacteria</taxon>
        <taxon>Thermotogati</taxon>
        <taxon>Deinococcota</taxon>
        <taxon>Deinococci</taxon>
        <taxon>Thermales</taxon>
        <taxon>Thermaceae</taxon>
        <taxon>Thermus</taxon>
    </lineage>
</organism>
<evidence type="ECO:0000256" key="2">
    <source>
        <dbReference type="SAM" id="Phobius"/>
    </source>
</evidence>
<feature type="compositionally biased region" description="Pro residues" evidence="1">
    <location>
        <begin position="47"/>
        <end position="61"/>
    </location>
</feature>
<dbReference type="EMBL" id="PEMW01000420">
    <property type="protein sequence ID" value="RTI49986.1"/>
    <property type="molecule type" value="Genomic_DNA"/>
</dbReference>
<accession>A0A430VFY3</accession>